<dbReference type="NCBIfam" id="TIGR01186">
    <property type="entry name" value="proV"/>
    <property type="match status" value="1"/>
</dbReference>
<dbReference type="InterPro" id="IPR005892">
    <property type="entry name" value="Gly-betaine_transp_ATP-bd"/>
</dbReference>
<dbReference type="CDD" id="cd03294">
    <property type="entry name" value="ABC_Pro_Gly_Betaine"/>
    <property type="match status" value="1"/>
</dbReference>
<evidence type="ECO:0000256" key="4">
    <source>
        <dbReference type="ARBA" id="ARBA00022840"/>
    </source>
</evidence>
<dbReference type="RefSeq" id="WP_225940006.1">
    <property type="nucleotide sequence ID" value="NZ_JADBEE010000002.1"/>
</dbReference>
<evidence type="ECO:0000259" key="8">
    <source>
        <dbReference type="PROSITE" id="PS51371"/>
    </source>
</evidence>
<dbReference type="Pfam" id="PF00005">
    <property type="entry name" value="ABC_tran"/>
    <property type="match status" value="1"/>
</dbReference>
<dbReference type="PROSITE" id="PS00211">
    <property type="entry name" value="ABC_TRANSPORTER_1"/>
    <property type="match status" value="1"/>
</dbReference>
<evidence type="ECO:0000313" key="9">
    <source>
        <dbReference type="EMBL" id="MBE1515525.1"/>
    </source>
</evidence>
<dbReference type="InterPro" id="IPR051921">
    <property type="entry name" value="ABC_osmolyte_uptake_ATP-bind"/>
</dbReference>
<keyword evidence="6" id="KW-0129">CBS domain</keyword>
<evidence type="ECO:0000256" key="6">
    <source>
        <dbReference type="PROSITE-ProRule" id="PRU00703"/>
    </source>
</evidence>
<comment type="caution">
    <text evidence="9">The sequence shown here is derived from an EMBL/GenBank/DDBJ whole genome shotgun (WGS) entry which is preliminary data.</text>
</comment>
<evidence type="ECO:0000256" key="3">
    <source>
        <dbReference type="ARBA" id="ARBA00022741"/>
    </source>
</evidence>
<feature type="domain" description="CBS" evidence="8">
    <location>
        <begin position="283"/>
        <end position="339"/>
    </location>
</feature>
<dbReference type="PROSITE" id="PS50893">
    <property type="entry name" value="ABC_TRANSPORTER_2"/>
    <property type="match status" value="1"/>
</dbReference>
<dbReference type="InterPro" id="IPR003593">
    <property type="entry name" value="AAA+_ATPase"/>
</dbReference>
<dbReference type="EMBL" id="JADBEE010000002">
    <property type="protein sequence ID" value="MBE1515525.1"/>
    <property type="molecule type" value="Genomic_DNA"/>
</dbReference>
<organism evidence="9 10">
    <name type="scientific">Nesterenkonia halotolerans</name>
    <dbReference type="NCBI Taxonomy" id="225325"/>
    <lineage>
        <taxon>Bacteria</taxon>
        <taxon>Bacillati</taxon>
        <taxon>Actinomycetota</taxon>
        <taxon>Actinomycetes</taxon>
        <taxon>Micrococcales</taxon>
        <taxon>Micrococcaceae</taxon>
        <taxon>Nesterenkonia</taxon>
    </lineage>
</organism>
<keyword evidence="2" id="KW-0813">Transport</keyword>
<evidence type="ECO:0000259" key="7">
    <source>
        <dbReference type="PROSITE" id="PS50893"/>
    </source>
</evidence>
<feature type="domain" description="ABC transporter" evidence="7">
    <location>
        <begin position="10"/>
        <end position="268"/>
    </location>
</feature>
<dbReference type="Proteomes" id="UP000636579">
    <property type="component" value="Unassembled WGS sequence"/>
</dbReference>
<name>A0ABR9J949_9MICC</name>
<reference evidence="9 10" key="1">
    <citation type="submission" date="2020-10" db="EMBL/GenBank/DDBJ databases">
        <title>Sequencing the genomes of 1000 actinobacteria strains.</title>
        <authorList>
            <person name="Klenk H.-P."/>
        </authorList>
    </citation>
    <scope>NUCLEOTIDE SEQUENCE [LARGE SCALE GENOMIC DNA]</scope>
    <source>
        <strain evidence="9 10">DSM 15474</strain>
    </source>
</reference>
<dbReference type="InterPro" id="IPR046342">
    <property type="entry name" value="CBS_dom_sf"/>
</dbReference>
<keyword evidence="3" id="KW-0547">Nucleotide-binding</keyword>
<dbReference type="InterPro" id="IPR027417">
    <property type="entry name" value="P-loop_NTPase"/>
</dbReference>
<dbReference type="GO" id="GO:0005524">
    <property type="term" value="F:ATP binding"/>
    <property type="evidence" value="ECO:0007669"/>
    <property type="project" value="UniProtKB-KW"/>
</dbReference>
<dbReference type="SMART" id="SM00116">
    <property type="entry name" value="CBS"/>
    <property type="match status" value="2"/>
</dbReference>
<gene>
    <name evidence="9" type="ORF">H4W26_002317</name>
</gene>
<evidence type="ECO:0000256" key="5">
    <source>
        <dbReference type="ARBA" id="ARBA00022970"/>
    </source>
</evidence>
<dbReference type="InterPro" id="IPR003439">
    <property type="entry name" value="ABC_transporter-like_ATP-bd"/>
</dbReference>
<dbReference type="InterPro" id="IPR000644">
    <property type="entry name" value="CBS_dom"/>
</dbReference>
<dbReference type="Pfam" id="PF00571">
    <property type="entry name" value="CBS"/>
    <property type="match status" value="2"/>
</dbReference>
<feature type="domain" description="CBS" evidence="8">
    <location>
        <begin position="343"/>
        <end position="399"/>
    </location>
</feature>
<dbReference type="SUPFAM" id="SSF52540">
    <property type="entry name" value="P-loop containing nucleoside triphosphate hydrolases"/>
    <property type="match status" value="1"/>
</dbReference>
<dbReference type="SMART" id="SM00382">
    <property type="entry name" value="AAA"/>
    <property type="match status" value="1"/>
</dbReference>
<comment type="similarity">
    <text evidence="1">Belongs to the ABC transporter superfamily.</text>
</comment>
<dbReference type="Gene3D" id="3.10.580.10">
    <property type="entry name" value="CBS-domain"/>
    <property type="match status" value="1"/>
</dbReference>
<sequence length="409" mass="44385">MNSSTAEPAVSARNVFKAFGKRPQEIVQRIKDGADRKDLTQLGTAAVIDASFDVQRGEVFVVMGLSGSGKSTLIRMVNGLLAPTAGSIEVAGEDIARLSDRELRRIRREKVSMVFQHFALLPHRTVGQNAGYALEIQGLNRSDRERRTEEALNMVGLKGWGGSMPHELSGGMRQRVGLARALAAGTEVMLMDEAFSALDPLIRREMQDQLVELQEQLGKTILFITHDLNEAMRLGDRIAMMRDGRTVQVGTSEQILNDPANDYVAQFVQDVDRTRVLTAGAIMEPPVAVLGTEQGPRTAHKLMREHQTNVLAVVDRSKKLHGFVHEAAVAAAVSQGSDSLDGLTQPAPSVHTDTPLAELMTQAAEHETGLAVIDDAGRLEGIIARVTLLNALAEPTYTEQNTSEAQVSS</sequence>
<dbReference type="PANTHER" id="PTHR43869:SF1">
    <property type="entry name" value="GLYCINE BETAINE_PROLINE BETAINE TRANSPORT SYSTEM ATP-BINDING PROTEIN PROV"/>
    <property type="match status" value="1"/>
</dbReference>
<dbReference type="PANTHER" id="PTHR43869">
    <property type="entry name" value="GLYCINE BETAINE/PROLINE BETAINE TRANSPORT SYSTEM ATP-BINDING PROTEIN PROV"/>
    <property type="match status" value="1"/>
</dbReference>
<protein>
    <submittedName>
        <fullName evidence="9">Glycine betaine/proline transport system ATP-binding protein</fullName>
    </submittedName>
</protein>
<dbReference type="PROSITE" id="PS51371">
    <property type="entry name" value="CBS"/>
    <property type="match status" value="2"/>
</dbReference>
<keyword evidence="4 9" id="KW-0067">ATP-binding</keyword>
<evidence type="ECO:0000256" key="2">
    <source>
        <dbReference type="ARBA" id="ARBA00022448"/>
    </source>
</evidence>
<accession>A0ABR9J949</accession>
<dbReference type="InterPro" id="IPR017871">
    <property type="entry name" value="ABC_transporter-like_CS"/>
</dbReference>
<dbReference type="Gene3D" id="3.40.50.300">
    <property type="entry name" value="P-loop containing nucleotide triphosphate hydrolases"/>
    <property type="match status" value="1"/>
</dbReference>
<evidence type="ECO:0000256" key="1">
    <source>
        <dbReference type="ARBA" id="ARBA00005417"/>
    </source>
</evidence>
<keyword evidence="5" id="KW-0029">Amino-acid transport</keyword>
<evidence type="ECO:0000313" key="10">
    <source>
        <dbReference type="Proteomes" id="UP000636579"/>
    </source>
</evidence>
<keyword evidence="10" id="KW-1185">Reference proteome</keyword>
<proteinExistence type="inferred from homology"/>
<dbReference type="SUPFAM" id="SSF54631">
    <property type="entry name" value="CBS-domain pair"/>
    <property type="match status" value="1"/>
</dbReference>